<organism evidence="6 7">
    <name type="scientific">Spirosoma telluris</name>
    <dbReference type="NCBI Taxonomy" id="2183553"/>
    <lineage>
        <taxon>Bacteria</taxon>
        <taxon>Pseudomonadati</taxon>
        <taxon>Bacteroidota</taxon>
        <taxon>Cytophagia</taxon>
        <taxon>Cytophagales</taxon>
        <taxon>Cytophagaceae</taxon>
        <taxon>Spirosoma</taxon>
    </lineage>
</organism>
<proteinExistence type="inferred from homology"/>
<dbReference type="GO" id="GO:0009055">
    <property type="term" value="F:electron transfer activity"/>
    <property type="evidence" value="ECO:0007669"/>
    <property type="project" value="InterPro"/>
</dbReference>
<evidence type="ECO:0000256" key="2">
    <source>
        <dbReference type="ARBA" id="ARBA00016797"/>
    </source>
</evidence>
<evidence type="ECO:0000259" key="5">
    <source>
        <dbReference type="SMART" id="SM00893"/>
    </source>
</evidence>
<keyword evidence="7" id="KW-1185">Reference proteome</keyword>
<dbReference type="PANTHER" id="PTHR21294">
    <property type="entry name" value="ELECTRON TRANSFER FLAVOPROTEIN BETA-SUBUNIT"/>
    <property type="match status" value="1"/>
</dbReference>
<sequence>MKLLVCVTSVPDTTTKIVFTDNNTKLNKAGVTFITGPYDDYALARAVELKEKTGATITVLNVGQADSEPVIRKCLAIGADDAIRVNAEPTDAYFVAEQIAAIAKENNYDLILMGRESIDYNGGQVHGIVGEMLGIPSISPVMLLDLDGNTAKITREIEGGKESLEAQLPLVLGCQEPIAEWKIPNMRGIMTARTKPLKVVEPTGTDKLTTVASYELPAPRGSVKMIPADEAEKLIQLLHTEAKVI</sequence>
<dbReference type="InterPro" id="IPR014730">
    <property type="entry name" value="ETF_a/b_N"/>
</dbReference>
<accession>A0A327NIG8</accession>
<dbReference type="AlphaFoldDB" id="A0A327NIG8"/>
<protein>
    <recommendedName>
        <fullName evidence="2">Electron transfer flavoprotein subunit beta</fullName>
    </recommendedName>
</protein>
<dbReference type="GO" id="GO:0005829">
    <property type="term" value="C:cytosol"/>
    <property type="evidence" value="ECO:0007669"/>
    <property type="project" value="TreeGrafter"/>
</dbReference>
<evidence type="ECO:0000256" key="3">
    <source>
        <dbReference type="ARBA" id="ARBA00022448"/>
    </source>
</evidence>
<dbReference type="PANTHER" id="PTHR21294:SF8">
    <property type="entry name" value="ELECTRON TRANSFER FLAVOPROTEIN SUBUNIT BETA"/>
    <property type="match status" value="1"/>
</dbReference>
<evidence type="ECO:0000256" key="4">
    <source>
        <dbReference type="ARBA" id="ARBA00022982"/>
    </source>
</evidence>
<dbReference type="CDD" id="cd01714">
    <property type="entry name" value="ETF_beta"/>
    <property type="match status" value="1"/>
</dbReference>
<keyword evidence="3" id="KW-0813">Transport</keyword>
<evidence type="ECO:0000256" key="1">
    <source>
        <dbReference type="ARBA" id="ARBA00007557"/>
    </source>
</evidence>
<dbReference type="Gene3D" id="3.40.50.620">
    <property type="entry name" value="HUPs"/>
    <property type="match status" value="1"/>
</dbReference>
<dbReference type="EMBL" id="QLII01000001">
    <property type="protein sequence ID" value="RAI74625.1"/>
    <property type="molecule type" value="Genomic_DNA"/>
</dbReference>
<reference evidence="6 7" key="1">
    <citation type="submission" date="2018-06" db="EMBL/GenBank/DDBJ databases">
        <title>Spirosoma sp. HMF3257 Genome sequencing and assembly.</title>
        <authorList>
            <person name="Kang H."/>
            <person name="Cha I."/>
            <person name="Kim H."/>
            <person name="Kang J."/>
            <person name="Joh K."/>
        </authorList>
    </citation>
    <scope>NUCLEOTIDE SEQUENCE [LARGE SCALE GENOMIC DNA]</scope>
    <source>
        <strain evidence="6 7">HMF3257</strain>
    </source>
</reference>
<keyword evidence="4" id="KW-0249">Electron transport</keyword>
<evidence type="ECO:0000313" key="7">
    <source>
        <dbReference type="Proteomes" id="UP000249016"/>
    </source>
</evidence>
<dbReference type="InterPro" id="IPR033948">
    <property type="entry name" value="ETF_beta_N"/>
</dbReference>
<feature type="domain" description="Electron transfer flavoprotein alpha/beta-subunit N-terminal" evidence="5">
    <location>
        <begin position="23"/>
        <end position="207"/>
    </location>
</feature>
<dbReference type="PIRSF" id="PIRSF000090">
    <property type="entry name" value="Beta-ETF"/>
    <property type="match status" value="1"/>
</dbReference>
<name>A0A327NIG8_9BACT</name>
<dbReference type="InterPro" id="IPR014729">
    <property type="entry name" value="Rossmann-like_a/b/a_fold"/>
</dbReference>
<dbReference type="RefSeq" id="WP_111342075.1">
    <property type="nucleotide sequence ID" value="NZ_QLII01000001.1"/>
</dbReference>
<comment type="caution">
    <text evidence="6">The sequence shown here is derived from an EMBL/GenBank/DDBJ whole genome shotgun (WGS) entry which is preliminary data.</text>
</comment>
<dbReference type="Proteomes" id="UP000249016">
    <property type="component" value="Unassembled WGS sequence"/>
</dbReference>
<dbReference type="Pfam" id="PF01012">
    <property type="entry name" value="ETF"/>
    <property type="match status" value="1"/>
</dbReference>
<dbReference type="InterPro" id="IPR012255">
    <property type="entry name" value="ETF_b"/>
</dbReference>
<evidence type="ECO:0000313" key="6">
    <source>
        <dbReference type="EMBL" id="RAI74625.1"/>
    </source>
</evidence>
<dbReference type="SUPFAM" id="SSF52402">
    <property type="entry name" value="Adenine nucleotide alpha hydrolases-like"/>
    <property type="match status" value="1"/>
</dbReference>
<comment type="similarity">
    <text evidence="1">Belongs to the ETF beta-subunit/FixA family.</text>
</comment>
<dbReference type="SMART" id="SM00893">
    <property type="entry name" value="ETF"/>
    <property type="match status" value="1"/>
</dbReference>
<dbReference type="OrthoDB" id="9804960at2"/>
<gene>
    <name evidence="6" type="ORF">HMF3257_10730</name>
</gene>